<comment type="subcellular location">
    <subcellularLocation>
        <location evidence="1 7">Cell membrane</location>
        <topology evidence="1 7">Multi-pass membrane protein</topology>
    </subcellularLocation>
</comment>
<dbReference type="InterPro" id="IPR045621">
    <property type="entry name" value="BPD_transp_1_N"/>
</dbReference>
<comment type="similarity">
    <text evidence="7">Belongs to the binding-protein-dependent transport system permease family.</text>
</comment>
<keyword evidence="6 7" id="KW-0472">Membrane</keyword>
<sequence length="309" mass="32790">MIHAVARRLGVIVAVLWGAATIAFIAVKLIPGDPVSILSGGENVVDAAERAALVHQYGLDQPLVLQYARYIGNALLGNFGESYQYRQPVIDVIAEAAGPTLQLAGSAIIIALSLAITIALATAGRRRGLAVTLSGLELILLSTPVYWIGIVLLSLFSFQLQWFPVTGNDGFASLVLPAIALSLPLTALLSQVLRDGLEEALSQPFALTVRARGVGETLLRFRHGLRHAALAASTLTGTLFASTLGGSILTETVFGRSGIGQITLQAIKTRDMPLVLGLVMLSACVFVIINLLVDALYLLIDPRLRRVPQ</sequence>
<evidence type="ECO:0000256" key="7">
    <source>
        <dbReference type="RuleBase" id="RU363032"/>
    </source>
</evidence>
<evidence type="ECO:0000256" key="3">
    <source>
        <dbReference type="ARBA" id="ARBA00022475"/>
    </source>
</evidence>
<dbReference type="EMBL" id="CP000629">
    <property type="protein sequence ID" value="ACM30385.1"/>
    <property type="molecule type" value="Genomic_DNA"/>
</dbReference>
<keyword evidence="4 7" id="KW-0812">Transmembrane</keyword>
<dbReference type="eggNOG" id="COG0601">
    <property type="taxonomic scope" value="Bacteria"/>
</dbReference>
<dbReference type="GO" id="GO:0005886">
    <property type="term" value="C:plasma membrane"/>
    <property type="evidence" value="ECO:0007669"/>
    <property type="project" value="UniProtKB-SubCell"/>
</dbReference>
<evidence type="ECO:0000256" key="1">
    <source>
        <dbReference type="ARBA" id="ARBA00004651"/>
    </source>
</evidence>
<proteinExistence type="inferred from homology"/>
<dbReference type="GO" id="GO:0071916">
    <property type="term" value="F:dipeptide transmembrane transporter activity"/>
    <property type="evidence" value="ECO:0007669"/>
    <property type="project" value="TreeGrafter"/>
</dbReference>
<accession>B9JKE3</accession>
<keyword evidence="3" id="KW-1003">Cell membrane</keyword>
<name>B9JKE3_RHIR8</name>
<evidence type="ECO:0000313" key="10">
    <source>
        <dbReference type="Proteomes" id="UP000001600"/>
    </source>
</evidence>
<feature type="transmembrane region" description="Helical" evidence="7">
    <location>
        <begin position="274"/>
        <end position="300"/>
    </location>
</feature>
<feature type="domain" description="ABC transmembrane type-1" evidence="8">
    <location>
        <begin position="97"/>
        <end position="297"/>
    </location>
</feature>
<dbReference type="AlphaFoldDB" id="B9JKE3"/>
<feature type="transmembrane region" description="Helical" evidence="7">
    <location>
        <begin position="103"/>
        <end position="123"/>
    </location>
</feature>
<organism evidence="9 10">
    <name type="scientific">Rhizobium rhizogenes (strain K84 / ATCC BAA-868)</name>
    <name type="common">Agrobacterium radiobacter</name>
    <dbReference type="NCBI Taxonomy" id="311403"/>
    <lineage>
        <taxon>Bacteria</taxon>
        <taxon>Pseudomonadati</taxon>
        <taxon>Pseudomonadota</taxon>
        <taxon>Alphaproteobacteria</taxon>
        <taxon>Hyphomicrobiales</taxon>
        <taxon>Rhizobiaceae</taxon>
        <taxon>Rhizobium/Agrobacterium group</taxon>
        <taxon>Rhizobium</taxon>
    </lineage>
</organism>
<feature type="transmembrane region" description="Helical" evidence="7">
    <location>
        <begin position="9"/>
        <end position="30"/>
    </location>
</feature>
<feature type="transmembrane region" description="Helical" evidence="7">
    <location>
        <begin position="135"/>
        <end position="158"/>
    </location>
</feature>
<reference evidence="9 10" key="1">
    <citation type="journal article" date="2009" name="J. Bacteriol.">
        <title>Genome sequences of three Agrobacterium biovars help elucidate the evolution of multichromosome genomes in bacteria.</title>
        <authorList>
            <person name="Slater S.C."/>
            <person name="Goldman B.S."/>
            <person name="Goodner B."/>
            <person name="Setubal J.C."/>
            <person name="Farrand S.K."/>
            <person name="Nester E.W."/>
            <person name="Burr T.J."/>
            <person name="Banta L."/>
            <person name="Dickerman A.W."/>
            <person name="Paulsen I."/>
            <person name="Otten L."/>
            <person name="Suen G."/>
            <person name="Welch R."/>
            <person name="Almeida N.F."/>
            <person name="Arnold F."/>
            <person name="Burton O.T."/>
            <person name="Du Z."/>
            <person name="Ewing A."/>
            <person name="Godsy E."/>
            <person name="Heisel S."/>
            <person name="Houmiel K.L."/>
            <person name="Jhaveri J."/>
            <person name="Lu J."/>
            <person name="Miller N.M."/>
            <person name="Norton S."/>
            <person name="Chen Q."/>
            <person name="Phoolcharoen W."/>
            <person name="Ohlin V."/>
            <person name="Ondrusek D."/>
            <person name="Pride N."/>
            <person name="Stricklin S.L."/>
            <person name="Sun J."/>
            <person name="Wheeler C."/>
            <person name="Wilson L."/>
            <person name="Zhu H."/>
            <person name="Wood D.W."/>
        </authorList>
    </citation>
    <scope>NUCLEOTIDE SEQUENCE [LARGE SCALE GENOMIC DNA]</scope>
    <source>
        <strain evidence="10">K84 / ATCC BAA-868</strain>
    </source>
</reference>
<dbReference type="Proteomes" id="UP000001600">
    <property type="component" value="Chromosome 2"/>
</dbReference>
<dbReference type="PANTHER" id="PTHR43163">
    <property type="entry name" value="DIPEPTIDE TRANSPORT SYSTEM PERMEASE PROTEIN DPPB-RELATED"/>
    <property type="match status" value="1"/>
</dbReference>
<dbReference type="STRING" id="311403.Arad_9314"/>
<dbReference type="CDD" id="cd06261">
    <property type="entry name" value="TM_PBP2"/>
    <property type="match status" value="1"/>
</dbReference>
<feature type="transmembrane region" description="Helical" evidence="7">
    <location>
        <begin position="228"/>
        <end position="249"/>
    </location>
</feature>
<dbReference type="Gene3D" id="1.10.3720.10">
    <property type="entry name" value="MetI-like"/>
    <property type="match status" value="1"/>
</dbReference>
<dbReference type="KEGG" id="ara:Arad_9314"/>
<protein>
    <submittedName>
        <fullName evidence="9">Dipeptide ABC transporter</fullName>
    </submittedName>
</protein>
<evidence type="ECO:0000259" key="8">
    <source>
        <dbReference type="PROSITE" id="PS50928"/>
    </source>
</evidence>
<evidence type="ECO:0000256" key="4">
    <source>
        <dbReference type="ARBA" id="ARBA00022692"/>
    </source>
</evidence>
<dbReference type="InterPro" id="IPR000515">
    <property type="entry name" value="MetI-like"/>
</dbReference>
<evidence type="ECO:0000256" key="2">
    <source>
        <dbReference type="ARBA" id="ARBA00022448"/>
    </source>
</evidence>
<dbReference type="InterPro" id="IPR035906">
    <property type="entry name" value="MetI-like_sf"/>
</dbReference>
<dbReference type="Pfam" id="PF19300">
    <property type="entry name" value="BPD_transp_1_N"/>
    <property type="match status" value="1"/>
</dbReference>
<dbReference type="PANTHER" id="PTHR43163:SF6">
    <property type="entry name" value="DIPEPTIDE TRANSPORT SYSTEM PERMEASE PROTEIN DPPB-RELATED"/>
    <property type="match status" value="1"/>
</dbReference>
<evidence type="ECO:0000256" key="5">
    <source>
        <dbReference type="ARBA" id="ARBA00022989"/>
    </source>
</evidence>
<keyword evidence="5 7" id="KW-1133">Transmembrane helix</keyword>
<evidence type="ECO:0000256" key="6">
    <source>
        <dbReference type="ARBA" id="ARBA00023136"/>
    </source>
</evidence>
<dbReference type="Pfam" id="PF00528">
    <property type="entry name" value="BPD_transp_1"/>
    <property type="match status" value="1"/>
</dbReference>
<dbReference type="SUPFAM" id="SSF161098">
    <property type="entry name" value="MetI-like"/>
    <property type="match status" value="1"/>
</dbReference>
<keyword evidence="2 7" id="KW-0813">Transport</keyword>
<evidence type="ECO:0000313" key="9">
    <source>
        <dbReference type="EMBL" id="ACM30385.1"/>
    </source>
</evidence>
<gene>
    <name evidence="9" type="ordered locus">Arad_9314</name>
</gene>
<feature type="transmembrane region" description="Helical" evidence="7">
    <location>
        <begin position="170"/>
        <end position="189"/>
    </location>
</feature>
<dbReference type="HOGENOM" id="CLU_036879_0_2_5"/>
<dbReference type="PROSITE" id="PS50928">
    <property type="entry name" value="ABC_TM1"/>
    <property type="match status" value="1"/>
</dbReference>